<accession>A0A937XAS1</accession>
<dbReference type="Pfam" id="PF01548">
    <property type="entry name" value="DEDD_Tnp_IS110"/>
    <property type="match status" value="1"/>
</dbReference>
<dbReference type="Proteomes" id="UP000748308">
    <property type="component" value="Unassembled WGS sequence"/>
</dbReference>
<dbReference type="GO" id="GO:0006313">
    <property type="term" value="P:DNA transposition"/>
    <property type="evidence" value="ECO:0007669"/>
    <property type="project" value="InterPro"/>
</dbReference>
<dbReference type="InterPro" id="IPR002525">
    <property type="entry name" value="Transp_IS110-like_N"/>
</dbReference>
<dbReference type="GO" id="GO:0004803">
    <property type="term" value="F:transposase activity"/>
    <property type="evidence" value="ECO:0007669"/>
    <property type="project" value="InterPro"/>
</dbReference>
<dbReference type="GO" id="GO:0003677">
    <property type="term" value="F:DNA binding"/>
    <property type="evidence" value="ECO:0007669"/>
    <property type="project" value="InterPro"/>
</dbReference>
<reference evidence="3" key="1">
    <citation type="submission" date="2019-03" db="EMBL/GenBank/DDBJ databases">
        <title>Lake Tanganyika Metagenome-Assembled Genomes (MAGs).</title>
        <authorList>
            <person name="Tran P."/>
        </authorList>
    </citation>
    <scope>NUCLEOTIDE SEQUENCE</scope>
    <source>
        <strain evidence="3">M_DeepCast_400m_m2_100</strain>
    </source>
</reference>
<dbReference type="InterPro" id="IPR003346">
    <property type="entry name" value="Transposase_20"/>
</dbReference>
<evidence type="ECO:0000259" key="2">
    <source>
        <dbReference type="Pfam" id="PF02371"/>
    </source>
</evidence>
<protein>
    <submittedName>
        <fullName evidence="3">IS110 family transposase</fullName>
    </submittedName>
</protein>
<dbReference type="Pfam" id="PF02371">
    <property type="entry name" value="Transposase_20"/>
    <property type="match status" value="1"/>
</dbReference>
<organism evidence="3 4">
    <name type="scientific">Eiseniibacteriota bacterium</name>
    <dbReference type="NCBI Taxonomy" id="2212470"/>
    <lineage>
        <taxon>Bacteria</taxon>
        <taxon>Candidatus Eiseniibacteriota</taxon>
    </lineage>
</organism>
<dbReference type="EMBL" id="VGIY01000067">
    <property type="protein sequence ID" value="MBM3317021.1"/>
    <property type="molecule type" value="Genomic_DNA"/>
</dbReference>
<dbReference type="PANTHER" id="PTHR33055:SF13">
    <property type="entry name" value="TRANSPOSASE"/>
    <property type="match status" value="1"/>
</dbReference>
<dbReference type="AlphaFoldDB" id="A0A937XAS1"/>
<feature type="domain" description="Transposase IS116/IS110/IS902 C-terminal" evidence="2">
    <location>
        <begin position="224"/>
        <end position="294"/>
    </location>
</feature>
<dbReference type="NCBIfam" id="NF033542">
    <property type="entry name" value="transpos_IS110"/>
    <property type="match status" value="1"/>
</dbReference>
<evidence type="ECO:0000313" key="4">
    <source>
        <dbReference type="Proteomes" id="UP000748308"/>
    </source>
</evidence>
<evidence type="ECO:0000313" key="3">
    <source>
        <dbReference type="EMBL" id="MBM3317021.1"/>
    </source>
</evidence>
<proteinExistence type="predicted"/>
<dbReference type="PANTHER" id="PTHR33055">
    <property type="entry name" value="TRANSPOSASE FOR INSERTION SEQUENCE ELEMENT IS1111A"/>
    <property type="match status" value="1"/>
</dbReference>
<feature type="domain" description="Transposase IS110-like N-terminal" evidence="1">
    <location>
        <begin position="8"/>
        <end position="154"/>
    </location>
</feature>
<evidence type="ECO:0000259" key="1">
    <source>
        <dbReference type="Pfam" id="PF01548"/>
    </source>
</evidence>
<name>A0A937XAS1_UNCEI</name>
<comment type="caution">
    <text evidence="3">The sequence shown here is derived from an EMBL/GenBank/DDBJ whole genome shotgun (WGS) entry which is preliminary data.</text>
</comment>
<sequence length="373" mass="41495">MRKSTLFIGLDEAKDSIAVAVAEPGRNGEVRDQGTIANTPEALTKLVRKLGRPRDLHFAVEAGPCGYETYRHLKSLGAECLVVAPSKMPRRPGDRIKNDRRDAATLARLHRAGELTAVWVPDRESEAMRDLTRSREDAKYAETRARQRLGSFLLRHGRRYPGRSHWTAAHLRWIREQAFPHPAQQICLEEYLKALEEACGRVARLAGQIRDLVPQWSMAPVVNALSAHRGVSLITASTTVAELGDLTRFTKARDVMGFVGLVPSLMATGQTRRSGSITKTGNAHVRRCLVEAAWGFRHPARRTAVIRKRLEGQPEAVQEIAWKAQVRLCGRYRKLTGRGKHHNKVVTAIARELLGFLWATARLVQPATVGGGQ</sequence>
<gene>
    <name evidence="3" type="ORF">FJY75_04125</name>
</gene>
<dbReference type="InterPro" id="IPR047650">
    <property type="entry name" value="Transpos_IS110"/>
</dbReference>